<evidence type="ECO:0000313" key="2">
    <source>
        <dbReference type="EMBL" id="CAG8838473.1"/>
    </source>
</evidence>
<protein>
    <submittedName>
        <fullName evidence="2">1580_t:CDS:1</fullName>
    </submittedName>
</protein>
<organism evidence="2 3">
    <name type="scientific">Gigaspora margarita</name>
    <dbReference type="NCBI Taxonomy" id="4874"/>
    <lineage>
        <taxon>Eukaryota</taxon>
        <taxon>Fungi</taxon>
        <taxon>Fungi incertae sedis</taxon>
        <taxon>Mucoromycota</taxon>
        <taxon>Glomeromycotina</taxon>
        <taxon>Glomeromycetes</taxon>
        <taxon>Diversisporales</taxon>
        <taxon>Gigasporaceae</taxon>
        <taxon>Gigaspora</taxon>
    </lineage>
</organism>
<evidence type="ECO:0000313" key="3">
    <source>
        <dbReference type="Proteomes" id="UP000789901"/>
    </source>
</evidence>
<keyword evidence="3" id="KW-1185">Reference proteome</keyword>
<gene>
    <name evidence="2" type="ORF">GMARGA_LOCUS33998</name>
</gene>
<reference evidence="2 3" key="1">
    <citation type="submission" date="2021-06" db="EMBL/GenBank/DDBJ databases">
        <authorList>
            <person name="Kallberg Y."/>
            <person name="Tangrot J."/>
            <person name="Rosling A."/>
        </authorList>
    </citation>
    <scope>NUCLEOTIDE SEQUENCE [LARGE SCALE GENOMIC DNA]</scope>
    <source>
        <strain evidence="2 3">120-4 pot B 10/14</strain>
    </source>
</reference>
<name>A0ABN7WQS6_GIGMA</name>
<sequence length="70" mass="7894">LERQEATFVAVAIPKNLTEAIAAARKVEASGYYGQRLSEYEEVQQQVESKLKDLKKYIEDLALNYANLSS</sequence>
<proteinExistence type="predicted"/>
<evidence type="ECO:0000256" key="1">
    <source>
        <dbReference type="SAM" id="Coils"/>
    </source>
</evidence>
<keyword evidence="1" id="KW-0175">Coiled coil</keyword>
<comment type="caution">
    <text evidence="2">The sequence shown here is derived from an EMBL/GenBank/DDBJ whole genome shotgun (WGS) entry which is preliminary data.</text>
</comment>
<dbReference type="Proteomes" id="UP000789901">
    <property type="component" value="Unassembled WGS sequence"/>
</dbReference>
<feature type="non-terminal residue" evidence="2">
    <location>
        <position position="1"/>
    </location>
</feature>
<dbReference type="EMBL" id="CAJVQB010058162">
    <property type="protein sequence ID" value="CAG8838473.1"/>
    <property type="molecule type" value="Genomic_DNA"/>
</dbReference>
<accession>A0ABN7WQS6</accession>
<feature type="coiled-coil region" evidence="1">
    <location>
        <begin position="37"/>
        <end position="64"/>
    </location>
</feature>